<gene>
    <name evidence="1" type="ORF">NSPZN2_80012</name>
</gene>
<keyword evidence="2" id="KW-1185">Reference proteome</keyword>
<organism evidence="1 2">
    <name type="scientific">Nitrospira defluvii</name>
    <dbReference type="NCBI Taxonomy" id="330214"/>
    <lineage>
        <taxon>Bacteria</taxon>
        <taxon>Pseudomonadati</taxon>
        <taxon>Nitrospirota</taxon>
        <taxon>Nitrospiria</taxon>
        <taxon>Nitrospirales</taxon>
        <taxon>Nitrospiraceae</taxon>
        <taxon>Nitrospira</taxon>
    </lineage>
</organism>
<sequence>MYGIQRAGGGTVFRTERAGMQGVRQNAGEALESVAGVEDSRRKGLLQTPRQLSGRFAVASAGPLGLSFAVRAGRRFAYHEALEEDCQGRERQGCEQTSEHVSRYRPATRVSNTRWFRLLVIKQWERRILHL</sequence>
<reference evidence="1 2" key="1">
    <citation type="submission" date="2021-02" db="EMBL/GenBank/DDBJ databases">
        <authorList>
            <person name="Han P."/>
        </authorList>
    </citation>
    <scope>NUCLEOTIDE SEQUENCE [LARGE SCALE GENOMIC DNA]</scope>
    <source>
        <strain evidence="1">Candidatus Nitrospira sp. ZN2</strain>
    </source>
</reference>
<proteinExistence type="predicted"/>
<accession>A0ABM8SBM2</accession>
<evidence type="ECO:0000313" key="2">
    <source>
        <dbReference type="Proteomes" id="UP000675880"/>
    </source>
</evidence>
<dbReference type="EMBL" id="CAJNBJ010000021">
    <property type="protein sequence ID" value="CAE6799955.1"/>
    <property type="molecule type" value="Genomic_DNA"/>
</dbReference>
<protein>
    <submittedName>
        <fullName evidence="1">Uncharacterized protein</fullName>
    </submittedName>
</protein>
<evidence type="ECO:0000313" key="1">
    <source>
        <dbReference type="EMBL" id="CAE6799955.1"/>
    </source>
</evidence>
<dbReference type="Proteomes" id="UP000675880">
    <property type="component" value="Unassembled WGS sequence"/>
</dbReference>
<comment type="caution">
    <text evidence="1">The sequence shown here is derived from an EMBL/GenBank/DDBJ whole genome shotgun (WGS) entry which is preliminary data.</text>
</comment>
<name>A0ABM8SBM2_9BACT</name>